<dbReference type="PANTHER" id="PTHR21600:SF83">
    <property type="entry name" value="PSEUDOURIDYLATE SYNTHASE RPUSD4, MITOCHONDRIAL"/>
    <property type="match status" value="1"/>
</dbReference>
<dbReference type="AlphaFoldDB" id="A0A6H1WU10"/>
<dbReference type="RefSeq" id="WP_168720014.1">
    <property type="nucleotide sequence ID" value="NZ_CP042909.1"/>
</dbReference>
<dbReference type="InterPro" id="IPR006224">
    <property type="entry name" value="PsdUridine_synth_RluA-like_CS"/>
</dbReference>
<dbReference type="GO" id="GO:0001522">
    <property type="term" value="P:pseudouridine synthesis"/>
    <property type="evidence" value="ECO:0007669"/>
    <property type="project" value="InterPro"/>
</dbReference>
<evidence type="ECO:0000313" key="5">
    <source>
        <dbReference type="Proteomes" id="UP000501253"/>
    </source>
</evidence>
<dbReference type="PANTHER" id="PTHR21600">
    <property type="entry name" value="MITOCHONDRIAL RNA PSEUDOURIDINE SYNTHASE"/>
    <property type="match status" value="1"/>
</dbReference>
<dbReference type="InterPro" id="IPR050188">
    <property type="entry name" value="RluA_PseudoU_synthase"/>
</dbReference>
<dbReference type="InterPro" id="IPR006145">
    <property type="entry name" value="PsdUridine_synth_RsuA/RluA"/>
</dbReference>
<keyword evidence="5" id="KW-1185">Reference proteome</keyword>
<feature type="domain" description="Pseudouridine synthase RsuA/RluA-like" evidence="3">
    <location>
        <begin position="14"/>
        <end position="170"/>
    </location>
</feature>
<dbReference type="GO" id="GO:0140098">
    <property type="term" value="F:catalytic activity, acting on RNA"/>
    <property type="evidence" value="ECO:0007669"/>
    <property type="project" value="UniProtKB-ARBA"/>
</dbReference>
<dbReference type="KEGG" id="tmai:FVE67_07575"/>
<reference evidence="4 5" key="1">
    <citation type="submission" date="2019-08" db="EMBL/GenBank/DDBJ databases">
        <title>Complete genome sequence of Thermosulfurimonas marina SU872T, an anaerobic thermophilic chemolithoautotrophic bacterium isolated from a shallow marine hydrothermal vent.</title>
        <authorList>
            <person name="Allioux M."/>
            <person name="Jebbar M."/>
            <person name="Slobodkina G."/>
            <person name="Slobodkin A."/>
            <person name="Moalic Y."/>
            <person name="Frolova A."/>
            <person name="Shao Z."/>
            <person name="Alain K."/>
        </authorList>
    </citation>
    <scope>NUCLEOTIDE SEQUENCE [LARGE SCALE GENOMIC DNA]</scope>
    <source>
        <strain evidence="4 5">SU872</strain>
    </source>
</reference>
<protein>
    <submittedName>
        <fullName evidence="4">RluA family pseudouridine synthase</fullName>
    </submittedName>
</protein>
<dbReference type="Proteomes" id="UP000501253">
    <property type="component" value="Chromosome"/>
</dbReference>
<dbReference type="GO" id="GO:0006396">
    <property type="term" value="P:RNA processing"/>
    <property type="evidence" value="ECO:0007669"/>
    <property type="project" value="UniProtKB-ARBA"/>
</dbReference>
<evidence type="ECO:0000256" key="1">
    <source>
        <dbReference type="ARBA" id="ARBA00010876"/>
    </source>
</evidence>
<sequence length="245" mass="27482">MSRQGLEVLYEDSHLLAVAKPGGVLVQGDRTGDETLLSRARAYLKEKYAKPGRVYLGLVHRLDRVTSGVVLLARTSKAAGRLSLAFREGGVRKAYLAVVEGRFPLEAGLLRHYLFWDEREGRTLVREDPAQGFREAVTGFETLARGLHHTVLLLFPETGRKHQLRAQLAHLGHPVVGDRRYGSRRKVEKGRAILLHALALALRHPVRDCFLFLWAPPPEYFPAVPLRPSRLRAFLLPEGAPKIPE</sequence>
<gene>
    <name evidence="4" type="ORF">FVE67_07575</name>
</gene>
<keyword evidence="2" id="KW-0413">Isomerase</keyword>
<accession>A0A6H1WU10</accession>
<organism evidence="4 5">
    <name type="scientific">Thermosulfurimonas marina</name>
    <dbReference type="NCBI Taxonomy" id="2047767"/>
    <lineage>
        <taxon>Bacteria</taxon>
        <taxon>Pseudomonadati</taxon>
        <taxon>Thermodesulfobacteriota</taxon>
        <taxon>Thermodesulfobacteria</taxon>
        <taxon>Thermodesulfobacteriales</taxon>
        <taxon>Thermodesulfobacteriaceae</taxon>
        <taxon>Thermosulfurimonas</taxon>
    </lineage>
</organism>
<dbReference type="Gene3D" id="3.30.2350.10">
    <property type="entry name" value="Pseudouridine synthase"/>
    <property type="match status" value="1"/>
</dbReference>
<dbReference type="GO" id="GO:0003723">
    <property type="term" value="F:RNA binding"/>
    <property type="evidence" value="ECO:0007669"/>
    <property type="project" value="InterPro"/>
</dbReference>
<proteinExistence type="inferred from homology"/>
<dbReference type="EMBL" id="CP042909">
    <property type="protein sequence ID" value="QJA06661.1"/>
    <property type="molecule type" value="Genomic_DNA"/>
</dbReference>
<name>A0A6H1WU10_9BACT</name>
<dbReference type="Pfam" id="PF00849">
    <property type="entry name" value="PseudoU_synth_2"/>
    <property type="match status" value="1"/>
</dbReference>
<dbReference type="GO" id="GO:0009982">
    <property type="term" value="F:pseudouridine synthase activity"/>
    <property type="evidence" value="ECO:0007669"/>
    <property type="project" value="InterPro"/>
</dbReference>
<evidence type="ECO:0000256" key="2">
    <source>
        <dbReference type="ARBA" id="ARBA00023235"/>
    </source>
</evidence>
<comment type="similarity">
    <text evidence="1">Belongs to the pseudouridine synthase RluA family.</text>
</comment>
<dbReference type="InterPro" id="IPR020103">
    <property type="entry name" value="PsdUridine_synth_cat_dom_sf"/>
</dbReference>
<dbReference type="SUPFAM" id="SSF55120">
    <property type="entry name" value="Pseudouridine synthase"/>
    <property type="match status" value="1"/>
</dbReference>
<evidence type="ECO:0000259" key="3">
    <source>
        <dbReference type="Pfam" id="PF00849"/>
    </source>
</evidence>
<evidence type="ECO:0000313" key="4">
    <source>
        <dbReference type="EMBL" id="QJA06661.1"/>
    </source>
</evidence>
<dbReference type="PROSITE" id="PS01129">
    <property type="entry name" value="PSI_RLU"/>
    <property type="match status" value="1"/>
</dbReference>
<dbReference type="CDD" id="cd02869">
    <property type="entry name" value="PseudoU_synth_RluA_like"/>
    <property type="match status" value="1"/>
</dbReference>